<evidence type="ECO:0000256" key="3">
    <source>
        <dbReference type="ARBA" id="ARBA00022614"/>
    </source>
</evidence>
<feature type="signal peptide" evidence="15">
    <location>
        <begin position="1"/>
        <end position="24"/>
    </location>
</feature>
<dbReference type="SUPFAM" id="SSF52058">
    <property type="entry name" value="L domain-like"/>
    <property type="match status" value="2"/>
</dbReference>
<dbReference type="SMART" id="SM00369">
    <property type="entry name" value="LRR_TYP"/>
    <property type="match status" value="4"/>
</dbReference>
<dbReference type="GO" id="GO:0009755">
    <property type="term" value="P:hormone-mediated signaling pathway"/>
    <property type="evidence" value="ECO:0007669"/>
    <property type="project" value="TreeGrafter"/>
</dbReference>
<dbReference type="FunFam" id="1.20.1070.10:FF:000343">
    <property type="entry name" value="Uncharacterized protein"/>
    <property type="match status" value="2"/>
</dbReference>
<dbReference type="Pfam" id="PF00057">
    <property type="entry name" value="Ldl_recept_a"/>
    <property type="match status" value="4"/>
</dbReference>
<feature type="transmembrane region" description="Helical" evidence="14">
    <location>
        <begin position="2777"/>
        <end position="2802"/>
    </location>
</feature>
<keyword evidence="2" id="KW-1003">Cell membrane</keyword>
<dbReference type="PANTHER" id="PTHR24372">
    <property type="entry name" value="GLYCOPROTEIN HORMONE RECEPTOR"/>
    <property type="match status" value="1"/>
</dbReference>
<proteinExistence type="predicted"/>
<dbReference type="InterPro" id="IPR023415">
    <property type="entry name" value="LDLR_class-A_CS"/>
</dbReference>
<dbReference type="Gene3D" id="2.60.120.290">
    <property type="entry name" value="Spermadhesin, CUB domain"/>
    <property type="match status" value="2"/>
</dbReference>
<comment type="subcellular location">
    <subcellularLocation>
        <location evidence="1">Cell membrane</location>
        <topology evidence="1">Multi-pass membrane protein</topology>
    </subcellularLocation>
</comment>
<feature type="transmembrane region" description="Helical" evidence="14">
    <location>
        <begin position="2859"/>
        <end position="2884"/>
    </location>
</feature>
<feature type="transmembrane region" description="Helical" evidence="14">
    <location>
        <begin position="1206"/>
        <end position="1230"/>
    </location>
</feature>
<feature type="transmembrane region" description="Helical" evidence="14">
    <location>
        <begin position="1127"/>
        <end position="1150"/>
    </location>
</feature>
<dbReference type="Gene3D" id="3.80.10.10">
    <property type="entry name" value="Ribonuclease Inhibitor"/>
    <property type="match status" value="2"/>
</dbReference>
<feature type="domain" description="G-protein coupled receptors family 1 profile" evidence="18">
    <location>
        <begin position="2619"/>
        <end position="2878"/>
    </location>
</feature>
<dbReference type="OrthoDB" id="10035376at2759"/>
<dbReference type="PROSITE" id="PS50068">
    <property type="entry name" value="LDLRA_2"/>
    <property type="match status" value="6"/>
</dbReference>
<organism evidence="19 20">
    <name type="scientific">Biomphalaria glabrata</name>
    <name type="common">Bloodfluke planorb</name>
    <name type="synonym">Freshwater snail</name>
    <dbReference type="NCBI Taxonomy" id="6526"/>
    <lineage>
        <taxon>Eukaryota</taxon>
        <taxon>Metazoa</taxon>
        <taxon>Spiralia</taxon>
        <taxon>Lophotrochozoa</taxon>
        <taxon>Mollusca</taxon>
        <taxon>Gastropoda</taxon>
        <taxon>Heterobranchia</taxon>
        <taxon>Euthyneura</taxon>
        <taxon>Panpulmonata</taxon>
        <taxon>Hygrophila</taxon>
        <taxon>Lymnaeoidea</taxon>
        <taxon>Planorbidae</taxon>
        <taxon>Biomphalaria</taxon>
    </lineage>
</organism>
<dbReference type="InterPro" id="IPR016187">
    <property type="entry name" value="CTDL_fold"/>
</dbReference>
<evidence type="ECO:0000256" key="5">
    <source>
        <dbReference type="ARBA" id="ARBA00022737"/>
    </source>
</evidence>
<dbReference type="PROSITE" id="PS50262">
    <property type="entry name" value="G_PROTEIN_RECEP_F1_2"/>
    <property type="match status" value="2"/>
</dbReference>
<dbReference type="InterPro" id="IPR001304">
    <property type="entry name" value="C-type_lectin-like"/>
</dbReference>
<keyword evidence="5" id="KW-0677">Repeat</keyword>
<dbReference type="Gene3D" id="1.20.1070.10">
    <property type="entry name" value="Rhodopsin 7-helix transmembrane proteins"/>
    <property type="match status" value="2"/>
</dbReference>
<dbReference type="GeneID" id="106079811"/>
<name>A0A9W3B7C6_BIOGL</name>
<feature type="domain" description="CUB" evidence="16">
    <location>
        <begin position="1774"/>
        <end position="1889"/>
    </location>
</feature>
<feature type="disulfide bond" evidence="12">
    <location>
        <begin position="818"/>
        <end position="836"/>
    </location>
</feature>
<feature type="transmembrane region" description="Helical" evidence="14">
    <location>
        <begin position="2823"/>
        <end position="2847"/>
    </location>
</feature>
<feature type="disulfide bond" evidence="12">
    <location>
        <begin position="2293"/>
        <end position="2311"/>
    </location>
</feature>
<feature type="transmembrane region" description="Helical" evidence="14">
    <location>
        <begin position="1347"/>
        <end position="1372"/>
    </location>
</feature>
<dbReference type="CDD" id="cd00112">
    <property type="entry name" value="LDLa"/>
    <property type="match status" value="8"/>
</dbReference>
<comment type="caution">
    <text evidence="12">Lacks conserved residue(s) required for the propagation of feature annotation.</text>
</comment>
<keyword evidence="8 14" id="KW-0472">Membrane</keyword>
<evidence type="ECO:0000256" key="7">
    <source>
        <dbReference type="ARBA" id="ARBA00023040"/>
    </source>
</evidence>
<dbReference type="CDD" id="cd00037">
    <property type="entry name" value="CLECT"/>
    <property type="match status" value="2"/>
</dbReference>
<dbReference type="InterPro" id="IPR036055">
    <property type="entry name" value="LDL_receptor-like_sf"/>
</dbReference>
<keyword evidence="6 14" id="KW-1133">Transmembrane helix</keyword>
<dbReference type="InterPro" id="IPR001611">
    <property type="entry name" value="Leu-rich_rpt"/>
</dbReference>
<dbReference type="SUPFAM" id="SSF81321">
    <property type="entry name" value="Family A G protein-coupled receptor-like"/>
    <property type="match status" value="2"/>
</dbReference>
<evidence type="ECO:0000256" key="4">
    <source>
        <dbReference type="ARBA" id="ARBA00022692"/>
    </source>
</evidence>
<feature type="disulfide bond" evidence="12">
    <location>
        <begin position="2345"/>
        <end position="2360"/>
    </location>
</feature>
<dbReference type="InterPro" id="IPR000276">
    <property type="entry name" value="GPCR_Rhodpsn"/>
</dbReference>
<dbReference type="SUPFAM" id="SSF56436">
    <property type="entry name" value="C-type lectin-like"/>
    <property type="match status" value="2"/>
</dbReference>
<keyword evidence="7" id="KW-0297">G-protein coupled receptor</keyword>
<dbReference type="GO" id="GO:0005886">
    <property type="term" value="C:plasma membrane"/>
    <property type="evidence" value="ECO:0007669"/>
    <property type="project" value="UniProtKB-SubCell"/>
</dbReference>
<feature type="disulfide bond" evidence="12">
    <location>
        <begin position="724"/>
        <end position="739"/>
    </location>
</feature>
<evidence type="ECO:0000313" key="19">
    <source>
        <dbReference type="Proteomes" id="UP001165740"/>
    </source>
</evidence>
<dbReference type="PANTHER" id="PTHR24372:SF77">
    <property type="entry name" value="G-PROTEIN COUPLED RECEPTORS FAMILY 1 PROFILE DOMAIN-CONTAINING PROTEIN"/>
    <property type="match status" value="1"/>
</dbReference>
<evidence type="ECO:0000256" key="10">
    <source>
        <dbReference type="ARBA" id="ARBA00023170"/>
    </source>
</evidence>
<feature type="disulfide bond" evidence="12">
    <location>
        <begin position="2195"/>
        <end position="2210"/>
    </location>
</feature>
<evidence type="ECO:0000259" key="18">
    <source>
        <dbReference type="PROSITE" id="PS50262"/>
    </source>
</evidence>
<dbReference type="SUPFAM" id="SSF57424">
    <property type="entry name" value="LDL receptor-like module"/>
    <property type="match status" value="8"/>
</dbReference>
<dbReference type="InterPro" id="IPR017452">
    <property type="entry name" value="GPCR_Rhodpsn_7TM"/>
</dbReference>
<gene>
    <name evidence="20" type="primary">LOC106079811</name>
</gene>
<feature type="transmembrane region" description="Helical" evidence="14">
    <location>
        <begin position="2727"/>
        <end position="2747"/>
    </location>
</feature>
<keyword evidence="3" id="KW-0433">Leucine-rich repeat</keyword>
<feature type="disulfide bond" evidence="12">
    <location>
        <begin position="2286"/>
        <end position="2298"/>
    </location>
</feature>
<dbReference type="InterPro" id="IPR002172">
    <property type="entry name" value="LDrepeatLR_classA_rpt"/>
</dbReference>
<feature type="domain" description="C-type lectin" evidence="17">
    <location>
        <begin position="477"/>
        <end position="599"/>
    </location>
</feature>
<evidence type="ECO:0000256" key="12">
    <source>
        <dbReference type="PROSITE-ProRule" id="PRU00124"/>
    </source>
</evidence>
<dbReference type="Pfam" id="PF00431">
    <property type="entry name" value="CUB"/>
    <property type="match status" value="2"/>
</dbReference>
<feature type="transmembrane region" description="Helical" evidence="14">
    <location>
        <begin position="1463"/>
        <end position="1483"/>
    </location>
</feature>
<reference evidence="20" key="1">
    <citation type="submission" date="2025-08" db="UniProtKB">
        <authorList>
            <consortium name="RefSeq"/>
        </authorList>
    </citation>
    <scope>IDENTIFICATION</scope>
</reference>
<evidence type="ECO:0000256" key="9">
    <source>
        <dbReference type="ARBA" id="ARBA00023157"/>
    </source>
</evidence>
<dbReference type="CDD" id="cd00041">
    <property type="entry name" value="CUB"/>
    <property type="match status" value="2"/>
</dbReference>
<dbReference type="SMART" id="SM00042">
    <property type="entry name" value="CUB"/>
    <property type="match status" value="2"/>
</dbReference>
<evidence type="ECO:0000256" key="6">
    <source>
        <dbReference type="ARBA" id="ARBA00022989"/>
    </source>
</evidence>
<dbReference type="InterPro" id="IPR003591">
    <property type="entry name" value="Leu-rich_rpt_typical-subtyp"/>
</dbReference>
<dbReference type="InterPro" id="IPR000859">
    <property type="entry name" value="CUB_dom"/>
</dbReference>
<evidence type="ECO:0000256" key="14">
    <source>
        <dbReference type="SAM" id="Phobius"/>
    </source>
</evidence>
<evidence type="ECO:0000256" key="13">
    <source>
        <dbReference type="SAM" id="MobiDB-lite"/>
    </source>
</evidence>
<dbReference type="SMART" id="SM00034">
    <property type="entry name" value="CLECT"/>
    <property type="match status" value="2"/>
</dbReference>
<keyword evidence="9 12" id="KW-1015">Disulfide bond</keyword>
<dbReference type="PROSITE" id="PS51450">
    <property type="entry name" value="LRR"/>
    <property type="match status" value="1"/>
</dbReference>
<evidence type="ECO:0000313" key="20">
    <source>
        <dbReference type="RefSeq" id="XP_055895326.1"/>
    </source>
</evidence>
<dbReference type="PRINTS" id="PR00261">
    <property type="entry name" value="LDLRECEPTOR"/>
</dbReference>
<feature type="transmembrane region" description="Helical" evidence="14">
    <location>
        <begin position="2603"/>
        <end position="2626"/>
    </location>
</feature>
<evidence type="ECO:0000256" key="8">
    <source>
        <dbReference type="ARBA" id="ARBA00023136"/>
    </source>
</evidence>
<dbReference type="RefSeq" id="XP_055895326.1">
    <property type="nucleotide sequence ID" value="XM_056039351.1"/>
</dbReference>
<keyword evidence="19" id="KW-1185">Reference proteome</keyword>
<feature type="chain" id="PRO_5040955754" evidence="15">
    <location>
        <begin position="25"/>
        <end position="2908"/>
    </location>
</feature>
<sequence>MFQLRCYISVVVFIVISIFGPGDSSQGLEKTYFQNNPLNTPKAHQNRIKKGLTSRPEGFTRRPNLVENDLKLRNPAGNQVTPKETLFSYNRSFQDSIWRYVDEFTPTLTKNDYISITVQPGGAYQCLGMTSFMYQAQRSIVTKTIPTLQETRTNVSISIDHRASCNNVSLIHVSRITFLNISVETCCITKCLHTSEITVRENQHILLNFTSFNIPGLNLLVNETSEECSESLDVEVDVPDKNTPNRSITHKMGSFCGMKEPKAIFIDYSKVKLKLRLRDNKQCIDKMSFAVNIIPCEVLEYKSCNASEYVHFGKTSGFIISPGRDKQQNYPNNLDCKWSIQVPDEKLILLDVDIYEPLGEGDFIEIRIDEGHGLEFPNVLRSTSFHFRWPVVLPRNYCTVEFHSDSIKSGAGFNISYKAVDKQNFIELYSNFTMNCTNITVIPRTTKCNFYEECAGGEDEINCKYKDDKCWPSGVYFEKSCYYPVRDKSRMSWTMAQEYCERTFNAHLLTIKIEKVEDFVNKFRTFLGKKFDVSFLGLRRMRMQQVSQLYRRMWQWIDGHTAFYLPKEYRFQDWSRCSLLHLDYFHSTECGRKMDNVSFICEKQIEPLHVMLANISIGKDRHKETFPMFKCTSEELIFEEQRCDKVDNCFDHSDEMNCDYAKNEHTMFTCGTSALLPYSFVCDGVSGCPDESDENHCKIPSKSSLGASLSVCNDGMVLDRNKVCDGREDCLDGSDEMDCTECFGDMYLCPMIACLPKHWITDSEIDCPIRDLKGREAGEIFKENVFKYPNTPGVVYPDGFGKFNITKRDKCPETHFRCTHGYCIPLYMWCNGMIDCPFGEDENWANCKQLCKGLYKCKYSRVCVHNDNICDNVYHCPYHDDELLCSARNITCPEHCECKRMEYTCTAVPVFNSSTLQPLRYLRLFNAILPNLQLNGIATYSLIYLNVSHSNVQFIFEENFRYLNLRILDASFNQIEFLNNETFKSCPVLKTLILANNKFHNAIFGFLQHTRELSRLDLSYNTKNELEADCFHGASNLQDLILRSMNILKINKNAFINLTGLKTIDLQGNVFLDVSDPIFHSQLNLREIATDNYRLCCDLIKPASVTYTNCKAPYDEISSCADILRTLLLRAALWIMAILTVFGNTGVIFYRIVVDRGMKQSFRIIITSLSISDLLMGVYLVIIGIADAHYRGNYQLYEKEWTNSVFCQMAGFLCLLSSETSALFILLVTLDRLLAIALPMNKHFHFNGRSAAKACGLVWVIGFCMASIPLLPPFQHWRLYSQNALGVPLPITRSSIPGNDYAFAIFIVFNLVVFILVGLGQLMIYLSVRLMTYPKASKVRVRQDTAIAKRLILVVLTDCLCWFPITVMGMAARAGLPVPGEMNVVATVFLLPANSAFNPFLYTANAILMARKLRRKKKSFDSDAAAMRPLSSSTGSLVQSVKQDELNNAKTYPFHQKMRISDVSCMCIITAILHLCPIDAVSLKDSEVLEHKLVNDESYNGEKLPTEVDVRTPDDDVNIYHVLHKKSTAQSTIPKKKNGYHPKSTARAHIINRTPRMTHKSYGTLVFDESEESNGRSLQPIQNASVKAREDGSYECFGMTRFMYEAKKPFHSETIPPFNATRVNASVVIENKAACNNVSYFNVKQVTVLNVTVETCCITNCVHVIDVTVSKSDHILLNFLKFNVPGLSLLRNEAFGECVESLDVNVEIPDKKRPDLKTSYRLGHFCGIKAPTDVFVEYNKVKLMLRLLDNKQCVDKMNYVVEIVPCRKIPYKTCSSSDYVSFKEDHGYISSPGMNNGLNYPNELECEWKISVPEGKFILLKAERILLKEGDKIEIYPEHHNTTQFPKTLNFSDFEFRRPVVLPSNKCTVKFHSDSLKSGIGFNISYLAVSKNNFIPMFSNNSLDCSGITALPEAIRCDYYKDCVGEEDEVDCSYIQKECPGGYVYKGHCYQLIPNQVNISWTKAEELCERNLGAHLVTINTVEESNFLKYFRKYKEMDESTTFLGLRRMRMQQVKQVYKRMWQWTDGSTAFYLPSEYRYEAWARCTLFHSDYFYSTECGAVMENISFICEKTISEEENTKISDSALDNRHLTWTHKIEVFKCQSGEYISYEQKCDGVEQCFDHSDESQCKPVDKNDSIFLCGGTGPLPYSFVCDGIEDCPDSSDETGCRIPDKEILGSSVSICTDGMYLSTSRVCDGLEDCRDASDEEDCTECFSGSTLCPLIACLPQKWINDSEIDCPIRDLKGIQALESEFKENYFKTKPPPGIIYPDGYGKFEIKKISKNDSCPDTHAQCYKGYCIPVYLWCNHIRDCPYGEDEDSVRCEKLCKGLYKCKHSSVCVHEDHLCDGHYHCPYHDDETLCVFNSITCPHNCQCKRYEFICSSPPVFNSSTPLPVRSLELRNYTDLEHLQFSGIAYYSLIYLNVSHSGVKHISDDFLRFSNLRILDASHNQIENLGNDTFKNCPVLKTLDLSSNKLHNKNYAFLLNTKELSRLDLSYNIKFRLEDDCFQGASDLECLILEYMNIKVIEENAFRNLVALKQIYLRGNDVLIFSDKIFHFQHTLRAIYTDNYRLCCDSVKPPSVQHTMCDAPFDEISSCSDILRTLLLRAALWIMAILTLTGNLSVIIYRIFIDRGLKESFRIIITCLSTSDLLMGIYLVIIGAADAKYRDRYQLNETEWKSSAPCQAAGFLCLLSSETSALFILLVTIDRLLAIAFPLNSHLHFNAKSAALACVIVWVIGIVMASIPLLPPFQDWQLYTQKAVGVPLPITRSVFPGYEYAFAILIVFNMVVFILVAVGQLLIYLSVRLQNVPQVSELRLRQDTIIAKRLALVIITDCLCWFPITVMGLAARSGYPVPGEMYVVATVFLLPANSAFNPFLYTANAILLARRMRKKKQCIEIDIGLRQLSTT</sequence>
<dbReference type="GO" id="GO:0007189">
    <property type="term" value="P:adenylate cyclase-activating G protein-coupled receptor signaling pathway"/>
    <property type="evidence" value="ECO:0007669"/>
    <property type="project" value="TreeGrafter"/>
</dbReference>
<dbReference type="InterPro" id="IPR035914">
    <property type="entry name" value="Sperma_CUB_dom_sf"/>
</dbReference>
<dbReference type="SMART" id="SM00192">
    <property type="entry name" value="LDLa"/>
    <property type="match status" value="12"/>
</dbReference>
<keyword evidence="10" id="KW-0675">Receptor</keyword>
<dbReference type="Gene3D" id="4.10.400.10">
    <property type="entry name" value="Low-density Lipoprotein Receptor"/>
    <property type="match status" value="8"/>
</dbReference>
<feature type="domain" description="CUB" evidence="16">
    <location>
        <begin position="304"/>
        <end position="420"/>
    </location>
</feature>
<feature type="region of interest" description="Disordered" evidence="13">
    <location>
        <begin position="36"/>
        <end position="61"/>
    </location>
</feature>
<dbReference type="PROSITE" id="PS01209">
    <property type="entry name" value="LDLRA_1"/>
    <property type="match status" value="2"/>
</dbReference>
<dbReference type="PROSITE" id="PS01180">
    <property type="entry name" value="CUB"/>
    <property type="match status" value="2"/>
</dbReference>
<feature type="disulfide bond" evidence="12">
    <location>
        <begin position="2114"/>
        <end position="2129"/>
    </location>
</feature>
<keyword evidence="11" id="KW-0807">Transducer</keyword>
<feature type="transmembrane region" description="Helical" evidence="14">
    <location>
        <begin position="1162"/>
        <end position="1186"/>
    </location>
</feature>
<evidence type="ECO:0000256" key="2">
    <source>
        <dbReference type="ARBA" id="ARBA00022475"/>
    </source>
</evidence>
<dbReference type="Pfam" id="PF00001">
    <property type="entry name" value="7tm_1"/>
    <property type="match status" value="2"/>
</dbReference>
<feature type="domain" description="C-type lectin" evidence="17">
    <location>
        <begin position="1945"/>
        <end position="2058"/>
    </location>
</feature>
<protein>
    <submittedName>
        <fullName evidence="20">Uncharacterized protein LOC106079811</fullName>
    </submittedName>
</protein>
<keyword evidence="15" id="KW-0732">Signal</keyword>
<dbReference type="PROSITE" id="PS50041">
    <property type="entry name" value="C_TYPE_LECTIN_2"/>
    <property type="match status" value="2"/>
</dbReference>
<dbReference type="Gene3D" id="3.10.100.10">
    <property type="entry name" value="Mannose-Binding Protein A, subunit A"/>
    <property type="match status" value="2"/>
</dbReference>
<evidence type="ECO:0000259" key="17">
    <source>
        <dbReference type="PROSITE" id="PS50041"/>
    </source>
</evidence>
<feature type="transmembrane region" description="Helical" evidence="14">
    <location>
        <begin position="1251"/>
        <end position="1271"/>
    </location>
</feature>
<dbReference type="InterPro" id="IPR032675">
    <property type="entry name" value="LRR_dom_sf"/>
</dbReference>
<dbReference type="Proteomes" id="UP001165740">
    <property type="component" value="Chromosome 8"/>
</dbReference>
<feature type="transmembrane region" description="Helical" evidence="14">
    <location>
        <begin position="2638"/>
        <end position="2662"/>
    </location>
</feature>
<evidence type="ECO:0000256" key="15">
    <source>
        <dbReference type="SAM" id="SignalP"/>
    </source>
</evidence>
<evidence type="ECO:0000259" key="16">
    <source>
        <dbReference type="PROSITE" id="PS01180"/>
    </source>
</evidence>
<evidence type="ECO:0000256" key="11">
    <source>
        <dbReference type="ARBA" id="ARBA00023224"/>
    </source>
</evidence>
<dbReference type="SUPFAM" id="SSF49854">
    <property type="entry name" value="Spermadhesin, CUB domain"/>
    <property type="match status" value="2"/>
</dbReference>
<feature type="disulfide bond" evidence="12">
    <location>
        <begin position="2102"/>
        <end position="2120"/>
    </location>
</feature>
<evidence type="ECO:0000256" key="1">
    <source>
        <dbReference type="ARBA" id="ARBA00004651"/>
    </source>
</evidence>
<feature type="transmembrane region" description="Helical" evidence="14">
    <location>
        <begin position="1384"/>
        <end position="1408"/>
    </location>
</feature>
<feature type="disulfide bond" evidence="12">
    <location>
        <begin position="811"/>
        <end position="823"/>
    </location>
</feature>
<dbReference type="GO" id="GO:0008528">
    <property type="term" value="F:G protein-coupled peptide receptor activity"/>
    <property type="evidence" value="ECO:0007669"/>
    <property type="project" value="TreeGrafter"/>
</dbReference>
<keyword evidence="4 14" id="KW-0812">Transmembrane</keyword>
<dbReference type="InterPro" id="IPR016186">
    <property type="entry name" value="C-type_lectin-like/link_sf"/>
</dbReference>
<feature type="domain" description="G-protein coupled receptors family 1 profile" evidence="18">
    <location>
        <begin position="1143"/>
        <end position="1402"/>
    </location>
</feature>
<dbReference type="Pfam" id="PF13855">
    <property type="entry name" value="LRR_8"/>
    <property type="match status" value="3"/>
</dbReference>
<feature type="transmembrane region" description="Helical" evidence="14">
    <location>
        <begin position="1301"/>
        <end position="1326"/>
    </location>
</feature>
<accession>A0A9W3B7C6</accession>